<gene>
    <name evidence="2" type="ORF">KDL28_38545</name>
</gene>
<evidence type="ECO:0000313" key="2">
    <source>
        <dbReference type="EMBL" id="MCO1660963.1"/>
    </source>
</evidence>
<reference evidence="2" key="1">
    <citation type="submission" date="2021-04" db="EMBL/GenBank/DDBJ databases">
        <title>Pseudonocardia sp. nov., isolated from sandy soil of mangrove forest.</title>
        <authorList>
            <person name="Zan Z."/>
            <person name="Huang R."/>
            <person name="Liu W."/>
        </authorList>
    </citation>
    <scope>NUCLEOTIDE SEQUENCE</scope>
    <source>
        <strain evidence="2">S2-4</strain>
    </source>
</reference>
<organism evidence="2 3">
    <name type="scientific">Pseudonocardia humida</name>
    <dbReference type="NCBI Taxonomy" id="2800819"/>
    <lineage>
        <taxon>Bacteria</taxon>
        <taxon>Bacillati</taxon>
        <taxon>Actinomycetota</taxon>
        <taxon>Actinomycetes</taxon>
        <taxon>Pseudonocardiales</taxon>
        <taxon>Pseudonocardiaceae</taxon>
        <taxon>Pseudonocardia</taxon>
    </lineage>
</organism>
<accession>A0ABT1ADG3</accession>
<name>A0ABT1ADG3_9PSEU</name>
<dbReference type="SUPFAM" id="SSF51735">
    <property type="entry name" value="NAD(P)-binding Rossmann-fold domains"/>
    <property type="match status" value="1"/>
</dbReference>
<dbReference type="Gene3D" id="3.40.50.720">
    <property type="entry name" value="NAD(P)-binding Rossmann-like Domain"/>
    <property type="match status" value="1"/>
</dbReference>
<dbReference type="InterPro" id="IPR036291">
    <property type="entry name" value="NAD(P)-bd_dom_sf"/>
</dbReference>
<evidence type="ECO:0000259" key="1">
    <source>
        <dbReference type="Pfam" id="PF05368"/>
    </source>
</evidence>
<dbReference type="RefSeq" id="WP_252446496.1">
    <property type="nucleotide sequence ID" value="NZ_JAGSOV010000100.1"/>
</dbReference>
<dbReference type="EMBL" id="JAGSOV010000100">
    <property type="protein sequence ID" value="MCO1660963.1"/>
    <property type="molecule type" value="Genomic_DNA"/>
</dbReference>
<dbReference type="Gene3D" id="3.90.25.10">
    <property type="entry name" value="UDP-galactose 4-epimerase, domain 1"/>
    <property type="match status" value="1"/>
</dbReference>
<proteinExistence type="predicted"/>
<dbReference type="Pfam" id="PF05368">
    <property type="entry name" value="NmrA"/>
    <property type="match status" value="1"/>
</dbReference>
<sequence length="287" mass="30225">MSERDGTILVTGATGSTGSALVRELVARGAPVTAMVRGTSSTAPQGAATVVADFDDAASLAAALRGVRAAYLVTPSSERAQEQQERFVEVAAAQGVEHLVVLSQYASVEDSPVRFLRYHAAVERRVRELGVGHTFLRPNLYFQGLLAFADMIREQGRFMAPIGDARVSAVDVRDIAAVAAVVLTEPGHVGRSYEITGPTAVTHEEIATAIGAATGRPVEFLDVPPEAFAAALRGVLPDWQVDGLLEDYAHYARGEAARVFPSVAEVTGTPARDVATFARDHAAAFGG</sequence>
<dbReference type="CDD" id="cd05269">
    <property type="entry name" value="TMR_SDR_a"/>
    <property type="match status" value="1"/>
</dbReference>
<feature type="domain" description="NmrA-like" evidence="1">
    <location>
        <begin position="5"/>
        <end position="237"/>
    </location>
</feature>
<dbReference type="PANTHER" id="PTHR43162:SF1">
    <property type="entry name" value="PRESTALK A DIFFERENTIATION PROTEIN A"/>
    <property type="match status" value="1"/>
</dbReference>
<evidence type="ECO:0000313" key="3">
    <source>
        <dbReference type="Proteomes" id="UP001165283"/>
    </source>
</evidence>
<comment type="caution">
    <text evidence="2">The sequence shown here is derived from an EMBL/GenBank/DDBJ whole genome shotgun (WGS) entry which is preliminary data.</text>
</comment>
<protein>
    <submittedName>
        <fullName evidence="2">SDR family oxidoreductase</fullName>
    </submittedName>
</protein>
<dbReference type="InterPro" id="IPR008030">
    <property type="entry name" value="NmrA-like"/>
</dbReference>
<keyword evidence="3" id="KW-1185">Reference proteome</keyword>
<dbReference type="InterPro" id="IPR051604">
    <property type="entry name" value="Ergot_Alk_Oxidoreductase"/>
</dbReference>
<dbReference type="PANTHER" id="PTHR43162">
    <property type="match status" value="1"/>
</dbReference>
<dbReference type="Proteomes" id="UP001165283">
    <property type="component" value="Unassembled WGS sequence"/>
</dbReference>